<sequence>MATVAAFPGAEPISGIASAGSHPKAPAREATAAGSGRGTRDDGGCGRINSGKGEVATKAAGLPAVQATASKTVQAATVTEKTTASFIKDTFLKKYTFKDIRRHIIKS</sequence>
<gene>
    <name evidence="2" type="ORF">DSCW_38980</name>
</gene>
<evidence type="ECO:0000256" key="1">
    <source>
        <dbReference type="SAM" id="MobiDB-lite"/>
    </source>
</evidence>
<protein>
    <submittedName>
        <fullName evidence="2">Uncharacterized protein</fullName>
    </submittedName>
</protein>
<evidence type="ECO:0000313" key="2">
    <source>
        <dbReference type="EMBL" id="BBO76481.1"/>
    </source>
</evidence>
<dbReference type="AlphaFoldDB" id="A0A5K7Z9W3"/>
<evidence type="ECO:0000313" key="3">
    <source>
        <dbReference type="Proteomes" id="UP000427769"/>
    </source>
</evidence>
<dbReference type="Proteomes" id="UP000427769">
    <property type="component" value="Chromosome"/>
</dbReference>
<proteinExistence type="predicted"/>
<accession>A0A5K7Z9W3</accession>
<dbReference type="KEGG" id="dwd:DSCW_38980"/>
<organism evidence="2 3">
    <name type="scientific">Desulfosarcina widdelii</name>
    <dbReference type="NCBI Taxonomy" id="947919"/>
    <lineage>
        <taxon>Bacteria</taxon>
        <taxon>Pseudomonadati</taxon>
        <taxon>Thermodesulfobacteriota</taxon>
        <taxon>Desulfobacteria</taxon>
        <taxon>Desulfobacterales</taxon>
        <taxon>Desulfosarcinaceae</taxon>
        <taxon>Desulfosarcina</taxon>
    </lineage>
</organism>
<reference evidence="2 3" key="1">
    <citation type="submission" date="2019-11" db="EMBL/GenBank/DDBJ databases">
        <title>Comparative genomics of hydrocarbon-degrading Desulfosarcina strains.</title>
        <authorList>
            <person name="Watanabe M."/>
            <person name="Kojima H."/>
            <person name="Fukui M."/>
        </authorList>
    </citation>
    <scope>NUCLEOTIDE SEQUENCE [LARGE SCALE GENOMIC DNA]</scope>
    <source>
        <strain evidence="2 3">PP31</strain>
    </source>
</reference>
<feature type="region of interest" description="Disordered" evidence="1">
    <location>
        <begin position="1"/>
        <end position="50"/>
    </location>
</feature>
<name>A0A5K7Z9W3_9BACT</name>
<keyword evidence="3" id="KW-1185">Reference proteome</keyword>
<dbReference type="EMBL" id="AP021875">
    <property type="protein sequence ID" value="BBO76481.1"/>
    <property type="molecule type" value="Genomic_DNA"/>
</dbReference>